<dbReference type="GO" id="GO:0048786">
    <property type="term" value="C:presynaptic active zone"/>
    <property type="evidence" value="ECO:0007669"/>
    <property type="project" value="TreeGrafter"/>
</dbReference>
<accession>A0A3P7L5D7</accession>
<proteinExistence type="predicted"/>
<feature type="domain" description="SAM" evidence="3">
    <location>
        <begin position="183"/>
        <end position="252"/>
    </location>
</feature>
<name>A0A3P7L5D7_DIBLA</name>
<dbReference type="Proteomes" id="UP000281553">
    <property type="component" value="Unassembled WGS sequence"/>
</dbReference>
<keyword evidence="2" id="KW-0175">Coiled coil</keyword>
<dbReference type="OrthoDB" id="2132119at2759"/>
<dbReference type="PROSITE" id="PS50105">
    <property type="entry name" value="SAM_DOMAIN"/>
    <property type="match status" value="3"/>
</dbReference>
<protein>
    <recommendedName>
        <fullName evidence="3">SAM domain-containing protein</fullName>
    </recommendedName>
</protein>
<dbReference type="SMART" id="SM00454">
    <property type="entry name" value="SAM"/>
    <property type="match status" value="3"/>
</dbReference>
<dbReference type="PANTHER" id="PTHR12587:SF20">
    <property type="entry name" value="LIPRIN-ALPHA, ISOFORM E"/>
    <property type="match status" value="1"/>
</dbReference>
<feature type="non-terminal residue" evidence="4">
    <location>
        <position position="260"/>
    </location>
</feature>
<dbReference type="Pfam" id="PF00536">
    <property type="entry name" value="SAM_1"/>
    <property type="match status" value="2"/>
</dbReference>
<evidence type="ECO:0000259" key="3">
    <source>
        <dbReference type="PROSITE" id="PS50105"/>
    </source>
</evidence>
<dbReference type="InterPro" id="IPR001660">
    <property type="entry name" value="SAM"/>
</dbReference>
<dbReference type="EMBL" id="UYRU01045822">
    <property type="protein sequence ID" value="VDN08800.1"/>
    <property type="molecule type" value="Genomic_DNA"/>
</dbReference>
<dbReference type="CDD" id="cd09565">
    <property type="entry name" value="SAM_liprin-alpha1_2_3_4_repeat2"/>
    <property type="match status" value="1"/>
</dbReference>
<dbReference type="PANTHER" id="PTHR12587">
    <property type="entry name" value="LAR INTERACTING PROTEIN LIP -RELATED PROTEIN"/>
    <property type="match status" value="1"/>
</dbReference>
<feature type="domain" description="SAM" evidence="3">
    <location>
        <begin position="102"/>
        <end position="158"/>
    </location>
</feature>
<organism evidence="4 5">
    <name type="scientific">Dibothriocephalus latus</name>
    <name type="common">Fish tapeworm</name>
    <name type="synonym">Diphyllobothrium latum</name>
    <dbReference type="NCBI Taxonomy" id="60516"/>
    <lineage>
        <taxon>Eukaryota</taxon>
        <taxon>Metazoa</taxon>
        <taxon>Spiralia</taxon>
        <taxon>Lophotrochozoa</taxon>
        <taxon>Platyhelminthes</taxon>
        <taxon>Cestoda</taxon>
        <taxon>Eucestoda</taxon>
        <taxon>Diphyllobothriidea</taxon>
        <taxon>Diphyllobothriidae</taxon>
        <taxon>Dibothriocephalus</taxon>
    </lineage>
</organism>
<evidence type="ECO:0000256" key="1">
    <source>
        <dbReference type="ARBA" id="ARBA00022737"/>
    </source>
</evidence>
<dbReference type="AlphaFoldDB" id="A0A3P7L5D7"/>
<dbReference type="SUPFAM" id="SSF47769">
    <property type="entry name" value="SAM/Pointed domain"/>
    <property type="match status" value="3"/>
</dbReference>
<dbReference type="InterPro" id="IPR013761">
    <property type="entry name" value="SAM/pointed_sf"/>
</dbReference>
<evidence type="ECO:0000313" key="5">
    <source>
        <dbReference type="Proteomes" id="UP000281553"/>
    </source>
</evidence>
<keyword evidence="1" id="KW-0677">Repeat</keyword>
<dbReference type="Gene3D" id="1.10.150.50">
    <property type="entry name" value="Transcription Factor, Ets-1"/>
    <property type="match status" value="3"/>
</dbReference>
<dbReference type="Pfam" id="PF07647">
    <property type="entry name" value="SAM_2"/>
    <property type="match status" value="1"/>
</dbReference>
<dbReference type="InterPro" id="IPR029515">
    <property type="entry name" value="Liprin"/>
</dbReference>
<feature type="domain" description="SAM" evidence="3">
    <location>
        <begin position="1"/>
        <end position="56"/>
    </location>
</feature>
<gene>
    <name evidence="4" type="ORF">DILT_LOCUS4631</name>
</gene>
<evidence type="ECO:0000256" key="2">
    <source>
        <dbReference type="ARBA" id="ARBA00023054"/>
    </source>
</evidence>
<reference evidence="4 5" key="1">
    <citation type="submission" date="2018-11" db="EMBL/GenBank/DDBJ databases">
        <authorList>
            <consortium name="Pathogen Informatics"/>
        </authorList>
    </citation>
    <scope>NUCLEOTIDE SEQUENCE [LARGE SCALE GENOMIC DNA]</scope>
</reference>
<keyword evidence="5" id="KW-1185">Reference proteome</keyword>
<dbReference type="GO" id="GO:0050808">
    <property type="term" value="P:synapse organization"/>
    <property type="evidence" value="ECO:0007669"/>
    <property type="project" value="TreeGrafter"/>
</dbReference>
<dbReference type="InterPro" id="IPR037621">
    <property type="entry name" value="LIP-1_SAM_2"/>
</dbReference>
<sequence length="260" mass="29463">MWVGMPAWYVAACRANVKSGAIMAALSEQEIQREIGISNPLHRLKLRLAIQEMVALTAPTPTPRPNTRFIEVSPVLFMHVFVYIASRLAFGEMDHEWIGNVWLPGLGLGQYRPAFMECLVDARMLDHLTKRDLRTHLKMVDAMHRTSLLYGIVCLKRLNYDRLELERRQRECVHRDNIDLLVWTCERVQAWLDQIGLREYAGHLVGSGIHGGLIGLHADLDATQLALVLQIPTSATSARNTLVRELDKLVQRFRASAPPA</sequence>
<evidence type="ECO:0000313" key="4">
    <source>
        <dbReference type="EMBL" id="VDN08800.1"/>
    </source>
</evidence>